<comment type="caution">
    <text evidence="1">The sequence shown here is derived from an EMBL/GenBank/DDBJ whole genome shotgun (WGS) entry which is preliminary data.</text>
</comment>
<organism evidence="1 2">
    <name type="scientific">Diphasiastrum complanatum</name>
    <name type="common">Issler's clubmoss</name>
    <name type="synonym">Lycopodium complanatum</name>
    <dbReference type="NCBI Taxonomy" id="34168"/>
    <lineage>
        <taxon>Eukaryota</taxon>
        <taxon>Viridiplantae</taxon>
        <taxon>Streptophyta</taxon>
        <taxon>Embryophyta</taxon>
        <taxon>Tracheophyta</taxon>
        <taxon>Lycopodiopsida</taxon>
        <taxon>Lycopodiales</taxon>
        <taxon>Lycopodiaceae</taxon>
        <taxon>Lycopodioideae</taxon>
        <taxon>Diphasiastrum</taxon>
    </lineage>
</organism>
<protein>
    <submittedName>
        <fullName evidence="1">Uncharacterized protein</fullName>
    </submittedName>
</protein>
<keyword evidence="2" id="KW-1185">Reference proteome</keyword>
<name>A0ACC2BF46_DIPCM</name>
<accession>A0ACC2BF46</accession>
<dbReference type="Proteomes" id="UP001162992">
    <property type="component" value="Chromosome 16"/>
</dbReference>
<evidence type="ECO:0000313" key="1">
    <source>
        <dbReference type="EMBL" id="KAJ7528325.1"/>
    </source>
</evidence>
<gene>
    <name evidence="1" type="ORF">O6H91_16G094800</name>
</gene>
<evidence type="ECO:0000313" key="2">
    <source>
        <dbReference type="Proteomes" id="UP001162992"/>
    </source>
</evidence>
<sequence length="619" mass="66789">MAKADMELSWKLWPPSNETRALVAERIASNLLCFPWSQQKHELLSEADAAEKAKSIEEQAFQAAQRQAEAADNNAGGGQALKGSTLVGLYAKEASKAALWFLKPGSKGLATSEEHSTIDQTSDENSVAAVESVRESVSDKKERAASDFAELDQKEIPVSVVSGADQTEICDGKGVDGDRKEDVLFDISTGERRMLDKAAAEKLFQPVQSQIGCISRVCLSNQSFGIDAAEVAAEFLSEIKETLIEADLSDIVAGRHEDEALKVMRILSAALEGSNLRVLNLSDNALGEKGVRAFSTLLQSQQALQQLYFKNNGISVEAATAVCELLPSGKDLVTLHFHNNMSGDEGAKALSVLIKTATFLEDFQFSSSRVAEEGAIALTEALRSGTSLKKIDLRDNMFGPKGGFELGLTLRQHQGLTEVYLSDLGLEDQGAKSILEALKDNVPCLKILDLGGNEITAAAASHIATCIKEKHQLMKLGLAENELRDRGCKIVSQALIEGHNCLRELDLSVNYLSNLGAIAAGEAITNKKEFKLLNLNGNHISMAGLDALRELLAKCCSGEAVLGPLDDNEEDDFEDGEEDEQSSIDYEDNDPNEDTEKGEEKLDDEEGLDLSLGNLAVVD</sequence>
<reference evidence="2" key="1">
    <citation type="journal article" date="2024" name="Proc. Natl. Acad. Sci. U.S.A.">
        <title>Extraordinary preservation of gene collinearity over three hundred million years revealed in homosporous lycophytes.</title>
        <authorList>
            <person name="Li C."/>
            <person name="Wickell D."/>
            <person name="Kuo L.Y."/>
            <person name="Chen X."/>
            <person name="Nie B."/>
            <person name="Liao X."/>
            <person name="Peng D."/>
            <person name="Ji J."/>
            <person name="Jenkins J."/>
            <person name="Williams M."/>
            <person name="Shu S."/>
            <person name="Plott C."/>
            <person name="Barry K."/>
            <person name="Rajasekar S."/>
            <person name="Grimwood J."/>
            <person name="Han X."/>
            <person name="Sun S."/>
            <person name="Hou Z."/>
            <person name="He W."/>
            <person name="Dai G."/>
            <person name="Sun C."/>
            <person name="Schmutz J."/>
            <person name="Leebens-Mack J.H."/>
            <person name="Li F.W."/>
            <person name="Wang L."/>
        </authorList>
    </citation>
    <scope>NUCLEOTIDE SEQUENCE [LARGE SCALE GENOMIC DNA]</scope>
    <source>
        <strain evidence="2">cv. PW_Plant_1</strain>
    </source>
</reference>
<proteinExistence type="predicted"/>
<dbReference type="EMBL" id="CM055107">
    <property type="protein sequence ID" value="KAJ7528325.1"/>
    <property type="molecule type" value="Genomic_DNA"/>
</dbReference>